<comment type="caution">
    <text evidence="1">The sequence shown here is derived from an EMBL/GenBank/DDBJ whole genome shotgun (WGS) entry which is preliminary data.</text>
</comment>
<reference evidence="1 2" key="1">
    <citation type="journal article" date="2014" name="Agronomy (Basel)">
        <title>A Draft Genome Sequence for Ensete ventricosum, the Drought-Tolerant Tree Against Hunger.</title>
        <authorList>
            <person name="Harrison J."/>
            <person name="Moore K.A."/>
            <person name="Paszkiewicz K."/>
            <person name="Jones T."/>
            <person name="Grant M."/>
            <person name="Ambacheew D."/>
            <person name="Muzemil S."/>
            <person name="Studholme D.J."/>
        </authorList>
    </citation>
    <scope>NUCLEOTIDE SEQUENCE [LARGE SCALE GENOMIC DNA]</scope>
</reference>
<dbReference type="AlphaFoldDB" id="A0A426XC32"/>
<name>A0A426XC32_ENSVE</name>
<accession>A0A426XC32</accession>
<evidence type="ECO:0000313" key="2">
    <source>
        <dbReference type="Proteomes" id="UP000287651"/>
    </source>
</evidence>
<proteinExistence type="predicted"/>
<gene>
    <name evidence="1" type="ORF">B296_00054761</name>
</gene>
<organism evidence="1 2">
    <name type="scientific">Ensete ventricosum</name>
    <name type="common">Abyssinian banana</name>
    <name type="synonym">Musa ensete</name>
    <dbReference type="NCBI Taxonomy" id="4639"/>
    <lineage>
        <taxon>Eukaryota</taxon>
        <taxon>Viridiplantae</taxon>
        <taxon>Streptophyta</taxon>
        <taxon>Embryophyta</taxon>
        <taxon>Tracheophyta</taxon>
        <taxon>Spermatophyta</taxon>
        <taxon>Magnoliopsida</taxon>
        <taxon>Liliopsida</taxon>
        <taxon>Zingiberales</taxon>
        <taxon>Musaceae</taxon>
        <taxon>Ensete</taxon>
    </lineage>
</organism>
<evidence type="ECO:0000313" key="1">
    <source>
        <dbReference type="EMBL" id="RRT37027.1"/>
    </source>
</evidence>
<dbReference type="EMBL" id="AMZH03022781">
    <property type="protein sequence ID" value="RRT37027.1"/>
    <property type="molecule type" value="Genomic_DNA"/>
</dbReference>
<sequence length="93" mass="10546">MAHRTVVSSNQKTWVAIRQRTPSLWRAPRSGSSALEKRTVGPVTVYAHPKWSAATWAEDGPPRTCPHGLARQAEMRFSRTSSWLKFDSSRIIR</sequence>
<dbReference type="Proteomes" id="UP000287651">
    <property type="component" value="Unassembled WGS sequence"/>
</dbReference>
<protein>
    <submittedName>
        <fullName evidence="1">Uncharacterized protein</fullName>
    </submittedName>
</protein>